<dbReference type="Proteomes" id="UP000614490">
    <property type="component" value="Unassembled WGS sequence"/>
</dbReference>
<keyword evidence="1" id="KW-0472">Membrane</keyword>
<keyword evidence="1" id="KW-0812">Transmembrane</keyword>
<proteinExistence type="predicted"/>
<dbReference type="Gene3D" id="3.10.450.40">
    <property type="match status" value="2"/>
</dbReference>
<dbReference type="InterPro" id="IPR046350">
    <property type="entry name" value="Cystatin_sf"/>
</dbReference>
<feature type="transmembrane region" description="Helical" evidence="1">
    <location>
        <begin position="20"/>
        <end position="41"/>
    </location>
</feature>
<dbReference type="RefSeq" id="WP_197316159.1">
    <property type="nucleotide sequence ID" value="NZ_JADZSC010000001.1"/>
</dbReference>
<gene>
    <name evidence="3" type="ORF">H0267_04955</name>
</gene>
<protein>
    <submittedName>
        <fullName evidence="3">DUF5590 domain-containing protein</fullName>
    </submittedName>
</protein>
<keyword evidence="1" id="KW-1133">Transmembrane helix</keyword>
<evidence type="ECO:0000313" key="4">
    <source>
        <dbReference type="Proteomes" id="UP000614490"/>
    </source>
</evidence>
<dbReference type="AlphaFoldDB" id="A0A931MU58"/>
<comment type="caution">
    <text evidence="3">The sequence shown here is derived from an EMBL/GenBank/DDBJ whole genome shotgun (WGS) entry which is preliminary data.</text>
</comment>
<organism evidence="3 4">
    <name type="scientific">Halobacillus yeomjeoni</name>
    <dbReference type="NCBI Taxonomy" id="311194"/>
    <lineage>
        <taxon>Bacteria</taxon>
        <taxon>Bacillati</taxon>
        <taxon>Bacillota</taxon>
        <taxon>Bacilli</taxon>
        <taxon>Bacillales</taxon>
        <taxon>Bacillaceae</taxon>
        <taxon>Halobacillus</taxon>
    </lineage>
</organism>
<evidence type="ECO:0000313" key="3">
    <source>
        <dbReference type="EMBL" id="MBH0229558.1"/>
    </source>
</evidence>
<feature type="domain" description="Cell wall elongation regulator TseB-like" evidence="2">
    <location>
        <begin position="53"/>
        <end position="96"/>
    </location>
</feature>
<name>A0A931MU58_9BACI</name>
<reference evidence="3 4" key="1">
    <citation type="journal article" date="2005" name="Int. J. Syst. Evol. Microbiol.">
        <title>Halobacillus yeomjeoni sp. nov., isolated from a marine solar saltern in Korea.</title>
        <authorList>
            <person name="Yoon J.H."/>
            <person name="Kang S.J."/>
            <person name="Lee C.H."/>
            <person name="Oh H.W."/>
            <person name="Oh T.K."/>
        </authorList>
    </citation>
    <scope>NUCLEOTIDE SEQUENCE [LARGE SCALE GENOMIC DNA]</scope>
    <source>
        <strain evidence="3 4">KCTC 3957</strain>
    </source>
</reference>
<sequence length="179" mass="21333">MMRMIKPQSSRFIVPRWLKWSILITGTILFLCSAFFIYMYADINQDRTKDNDEAAKFALQETALKKVDQVSSYHGNKTVHIVRGVTDQQKNGIVYIDLEKKEILKESFREDNLSLDEMKQEWMNACENCEFKNIQFAYEESHPVFEITYIDEKNRYVLDYYQLNGEKFDQRFAFKQTDS</sequence>
<dbReference type="SUPFAM" id="SSF54403">
    <property type="entry name" value="Cystatin/monellin"/>
    <property type="match status" value="2"/>
</dbReference>
<dbReference type="EMBL" id="JADZSC010000001">
    <property type="protein sequence ID" value="MBH0229558.1"/>
    <property type="molecule type" value="Genomic_DNA"/>
</dbReference>
<dbReference type="Pfam" id="PF17881">
    <property type="entry name" value="TseB"/>
    <property type="match status" value="1"/>
</dbReference>
<evidence type="ECO:0000256" key="1">
    <source>
        <dbReference type="SAM" id="Phobius"/>
    </source>
</evidence>
<dbReference type="InterPro" id="IPR041401">
    <property type="entry name" value="TseB-like_dom"/>
</dbReference>
<keyword evidence="4" id="KW-1185">Reference proteome</keyword>
<evidence type="ECO:0000259" key="2">
    <source>
        <dbReference type="Pfam" id="PF17881"/>
    </source>
</evidence>
<accession>A0A931MU58</accession>